<dbReference type="Gene3D" id="1.10.238.10">
    <property type="entry name" value="EF-hand"/>
    <property type="match status" value="1"/>
</dbReference>
<proteinExistence type="inferred from homology"/>
<keyword evidence="1 2" id="KW-0677">Repeat</keyword>
<sequence>MVLALLIESDLTLTEDVVETIVDKTFTDADSKGDGRTNMHQMAARNEEPCLTKTLEDWRRTSKLIASDCNSLDPWNKKQKSVLDLFDVKRNGVIESGEYIRSLGIFHPTLHWRRKLHLEEMVLALLIDSDLALTEDVVETIVGKTFTDADSKGDGRTNMHQMAARNEEPCLTKTLEDWRRTSKLIASDCNSLDPWIKKQKSVRLVACGSYAVEKLGMFVPTVLLDKKEISGDQYPAETPVRHLLEEESLGNLPFFEMERERDFELSLLTESKGDLH</sequence>
<dbReference type="GO" id="GO:0019722">
    <property type="term" value="P:calcium-mediated signaling"/>
    <property type="evidence" value="ECO:0007669"/>
    <property type="project" value="UniProtKB-UniRule"/>
</dbReference>
<name>A0A835LRU6_9MAGN</name>
<dbReference type="Proteomes" id="UP000631114">
    <property type="component" value="Unassembled WGS sequence"/>
</dbReference>
<comment type="function">
    <text evidence="2">Acts as a calcium sensor. CBL proteins interact with CIPK serine-threonine protein kinases. Binding of a CBL protein to the regulatory NAF domain of a CIPK protein lead to the activation of the kinase in a calcium-dependent manner.</text>
</comment>
<keyword evidence="2" id="KW-0472">Membrane</keyword>
<keyword evidence="4" id="KW-1185">Reference proteome</keyword>
<comment type="similarity">
    <text evidence="2">Belongs to the calcineurin regulatory subunit family.</text>
</comment>
<comment type="subunit">
    <text evidence="2">Homodimer. Interacts with CIPK.</text>
</comment>
<gene>
    <name evidence="3" type="ORF">IFM89_017054</name>
</gene>
<comment type="subcellular location">
    <subcellularLocation>
        <location evidence="2">Membrane</location>
    </subcellularLocation>
</comment>
<comment type="caution">
    <text evidence="3">The sequence shown here is derived from an EMBL/GenBank/DDBJ whole genome shotgun (WGS) entry which is preliminary data.</text>
</comment>
<accession>A0A835LRU6</accession>
<organism evidence="3 4">
    <name type="scientific">Coptis chinensis</name>
    <dbReference type="NCBI Taxonomy" id="261450"/>
    <lineage>
        <taxon>Eukaryota</taxon>
        <taxon>Viridiplantae</taxon>
        <taxon>Streptophyta</taxon>
        <taxon>Embryophyta</taxon>
        <taxon>Tracheophyta</taxon>
        <taxon>Spermatophyta</taxon>
        <taxon>Magnoliopsida</taxon>
        <taxon>Ranunculales</taxon>
        <taxon>Ranunculaceae</taxon>
        <taxon>Coptidoideae</taxon>
        <taxon>Coptis</taxon>
    </lineage>
</organism>
<dbReference type="EMBL" id="JADFTS010000006">
    <property type="protein sequence ID" value="KAF9601149.1"/>
    <property type="molecule type" value="Genomic_DNA"/>
</dbReference>
<evidence type="ECO:0000256" key="1">
    <source>
        <dbReference type="ARBA" id="ARBA00022737"/>
    </source>
</evidence>
<dbReference type="PANTHER" id="PTHR23056:SF110">
    <property type="entry name" value="CALMODULIN"/>
    <property type="match status" value="1"/>
</dbReference>
<dbReference type="GO" id="GO:0019900">
    <property type="term" value="F:kinase binding"/>
    <property type="evidence" value="ECO:0007669"/>
    <property type="project" value="UniProtKB-UniRule"/>
</dbReference>
<dbReference type="InterPro" id="IPR045198">
    <property type="entry name" value="CNBL1-10"/>
</dbReference>
<dbReference type="PANTHER" id="PTHR23056">
    <property type="entry name" value="CALCINEURIN B"/>
    <property type="match status" value="1"/>
</dbReference>
<dbReference type="GO" id="GO:0016020">
    <property type="term" value="C:membrane"/>
    <property type="evidence" value="ECO:0007669"/>
    <property type="project" value="UniProtKB-SubCell"/>
</dbReference>
<keyword evidence="2" id="KW-0106">Calcium</keyword>
<dbReference type="OrthoDB" id="191686at2759"/>
<evidence type="ECO:0000313" key="3">
    <source>
        <dbReference type="EMBL" id="KAF9601149.1"/>
    </source>
</evidence>
<dbReference type="GO" id="GO:0005509">
    <property type="term" value="F:calcium ion binding"/>
    <property type="evidence" value="ECO:0007669"/>
    <property type="project" value="UniProtKB-UniRule"/>
</dbReference>
<protein>
    <recommendedName>
        <fullName evidence="2">Calcineurin B-like protein</fullName>
    </recommendedName>
</protein>
<evidence type="ECO:0000313" key="4">
    <source>
        <dbReference type="Proteomes" id="UP000631114"/>
    </source>
</evidence>
<keyword evidence="2" id="KW-0479">Metal-binding</keyword>
<dbReference type="AlphaFoldDB" id="A0A835LRU6"/>
<reference evidence="3 4" key="1">
    <citation type="submission" date="2020-10" db="EMBL/GenBank/DDBJ databases">
        <title>The Coptis chinensis genome and diversification of protoberbering-type alkaloids.</title>
        <authorList>
            <person name="Wang B."/>
            <person name="Shu S."/>
            <person name="Song C."/>
            <person name="Liu Y."/>
        </authorList>
    </citation>
    <scope>NUCLEOTIDE SEQUENCE [LARGE SCALE GENOMIC DNA]</scope>
    <source>
        <strain evidence="3">HL-2020</strain>
        <tissue evidence="3">Leaf</tissue>
    </source>
</reference>
<evidence type="ECO:0000256" key="2">
    <source>
        <dbReference type="RuleBase" id="RU369080"/>
    </source>
</evidence>